<reference evidence="6" key="1">
    <citation type="submission" date="2016-10" db="EMBL/GenBank/DDBJ databases">
        <authorList>
            <person name="Varghese N."/>
            <person name="Submissions S."/>
        </authorList>
    </citation>
    <scope>NUCLEOTIDE SEQUENCE [LARGE SCALE GENOMIC DNA]</scope>
    <source>
        <strain evidence="6">CGMCC 1.9230</strain>
    </source>
</reference>
<name>A0A1H5Y210_9FLAO</name>
<dbReference type="Gene3D" id="3.90.1150.10">
    <property type="entry name" value="Aspartate Aminotransferase, domain 1"/>
    <property type="match status" value="1"/>
</dbReference>
<gene>
    <name evidence="5" type="ORF">SAMN04488130_10729</name>
</gene>
<accession>A0A1H5Y210</accession>
<evidence type="ECO:0000256" key="4">
    <source>
        <dbReference type="RuleBase" id="RU004508"/>
    </source>
</evidence>
<dbReference type="Gene3D" id="3.40.640.10">
    <property type="entry name" value="Type I PLP-dependent aspartate aminotransferase-like (Major domain)"/>
    <property type="match status" value="1"/>
</dbReference>
<feature type="active site" description="Proton acceptor" evidence="2">
    <location>
        <position position="205"/>
    </location>
</feature>
<dbReference type="RefSeq" id="WP_103999965.1">
    <property type="nucleotide sequence ID" value="NZ_FNVP01000007.1"/>
</dbReference>
<dbReference type="InterPro" id="IPR015424">
    <property type="entry name" value="PyrdxlP-dep_Trfase"/>
</dbReference>
<dbReference type="AlphaFoldDB" id="A0A1H5Y210"/>
<evidence type="ECO:0000256" key="2">
    <source>
        <dbReference type="PIRSR" id="PIRSR000390-1"/>
    </source>
</evidence>
<evidence type="ECO:0000256" key="1">
    <source>
        <dbReference type="ARBA" id="ARBA00037999"/>
    </source>
</evidence>
<dbReference type="InterPro" id="IPR000653">
    <property type="entry name" value="DegT/StrS_aminotransferase"/>
</dbReference>
<dbReference type="EMBL" id="FNVP01000007">
    <property type="protein sequence ID" value="SEG17963.1"/>
    <property type="molecule type" value="Genomic_DNA"/>
</dbReference>
<proteinExistence type="inferred from homology"/>
<dbReference type="GO" id="GO:0008483">
    <property type="term" value="F:transaminase activity"/>
    <property type="evidence" value="ECO:0007669"/>
    <property type="project" value="TreeGrafter"/>
</dbReference>
<organism evidence="5 6">
    <name type="scientific">Flavobacterium urumqiense</name>
    <dbReference type="NCBI Taxonomy" id="935224"/>
    <lineage>
        <taxon>Bacteria</taxon>
        <taxon>Pseudomonadati</taxon>
        <taxon>Bacteroidota</taxon>
        <taxon>Flavobacteriia</taxon>
        <taxon>Flavobacteriales</taxon>
        <taxon>Flavobacteriaceae</taxon>
        <taxon>Flavobacterium</taxon>
    </lineage>
</organism>
<feature type="modified residue" description="N6-(pyridoxal phosphate)lysine" evidence="3">
    <location>
        <position position="205"/>
    </location>
</feature>
<dbReference type="OrthoDB" id="9810913at2"/>
<dbReference type="InterPro" id="IPR015422">
    <property type="entry name" value="PyrdxlP-dep_Trfase_small"/>
</dbReference>
<dbReference type="Proteomes" id="UP000236737">
    <property type="component" value="Unassembled WGS sequence"/>
</dbReference>
<dbReference type="InterPro" id="IPR015421">
    <property type="entry name" value="PyrdxlP-dep_Trfase_major"/>
</dbReference>
<keyword evidence="3 4" id="KW-0663">Pyridoxal phosphate</keyword>
<evidence type="ECO:0000313" key="6">
    <source>
        <dbReference type="Proteomes" id="UP000236737"/>
    </source>
</evidence>
<dbReference type="CDD" id="cd00616">
    <property type="entry name" value="AHBA_syn"/>
    <property type="match status" value="1"/>
</dbReference>
<keyword evidence="6" id="KW-1185">Reference proteome</keyword>
<dbReference type="PANTHER" id="PTHR30244:SF34">
    <property type="entry name" value="DTDP-4-AMINO-4,6-DIDEOXYGALACTOSE TRANSAMINASE"/>
    <property type="match status" value="1"/>
</dbReference>
<dbReference type="GO" id="GO:0030170">
    <property type="term" value="F:pyridoxal phosphate binding"/>
    <property type="evidence" value="ECO:0007669"/>
    <property type="project" value="TreeGrafter"/>
</dbReference>
<protein>
    <submittedName>
        <fullName evidence="5">dTDP-4-amino-4,6-dideoxygalactose transaminase</fullName>
    </submittedName>
</protein>
<dbReference type="PANTHER" id="PTHR30244">
    <property type="entry name" value="TRANSAMINASE"/>
    <property type="match status" value="1"/>
</dbReference>
<sequence>MAKLAINGGTPIRTKLFPSYNTIGSEEKEAVNKVLDSGNLSQFIGAWHPDFLGGSTVKEFENNWALAFGVKYAISLNSNTSGLFTSMGAIGIVPGDEVIVSPYTMSASAIAPLVYGGVPVFADIDPVTFCMDPISIESKITPRTKAIIVVHIFGHPADMDQIMKIAKKHNLYVIEDCAQAPMGKYKGKFLGSIGDIGVFSLNYHKHIHTGEGGVITTNNDLLADRCQLIRNHAENITEPREIEDLTNLIGYNYRMTEIESAIGIQQLKKLPGLIDDRLKNVKFLNRELSKFDALTIQNEQPEDSVHTYYLYPIKFNKEIAGVDRNMFVNALKAEIPSAVLRETAPLIGAGYVKPLYLQPIYQKKAAWAFNPALCKNVPSYELGTCKVAEQMHFHELITHEYMRPGMTEKDMMDVVDAFTKVFENIDELKTLNAY</sequence>
<dbReference type="Pfam" id="PF01041">
    <property type="entry name" value="DegT_DnrJ_EryC1"/>
    <property type="match status" value="1"/>
</dbReference>
<comment type="similarity">
    <text evidence="1 4">Belongs to the DegT/DnrJ/EryC1 family.</text>
</comment>
<evidence type="ECO:0000256" key="3">
    <source>
        <dbReference type="PIRSR" id="PIRSR000390-2"/>
    </source>
</evidence>
<dbReference type="SUPFAM" id="SSF53383">
    <property type="entry name" value="PLP-dependent transferases"/>
    <property type="match status" value="1"/>
</dbReference>
<dbReference type="GO" id="GO:0000271">
    <property type="term" value="P:polysaccharide biosynthetic process"/>
    <property type="evidence" value="ECO:0007669"/>
    <property type="project" value="TreeGrafter"/>
</dbReference>
<evidence type="ECO:0000313" key="5">
    <source>
        <dbReference type="EMBL" id="SEG17963.1"/>
    </source>
</evidence>
<dbReference type="PIRSF" id="PIRSF000390">
    <property type="entry name" value="PLP_StrS"/>
    <property type="match status" value="1"/>
</dbReference>